<dbReference type="EMBL" id="KK120999">
    <property type="protein sequence ID" value="KFM79529.1"/>
    <property type="molecule type" value="Genomic_DNA"/>
</dbReference>
<feature type="non-terminal residue" evidence="1">
    <location>
        <position position="94"/>
    </location>
</feature>
<reference evidence="1 2" key="1">
    <citation type="submission" date="2013-11" db="EMBL/GenBank/DDBJ databases">
        <title>Genome sequencing of Stegodyphus mimosarum.</title>
        <authorList>
            <person name="Bechsgaard J."/>
        </authorList>
    </citation>
    <scope>NUCLEOTIDE SEQUENCE [LARGE SCALE GENOMIC DNA]</scope>
</reference>
<sequence>MELYSSDCDTTVIVTKGWASDLIKKWIDICTSRRKNKKIKIQNSFYSRKRSYEAEEALSYEVKTTSKIMIFKRVSYEELCVNALAPKVNTVSPK</sequence>
<organism evidence="1 2">
    <name type="scientific">Stegodyphus mimosarum</name>
    <name type="common">African social velvet spider</name>
    <dbReference type="NCBI Taxonomy" id="407821"/>
    <lineage>
        <taxon>Eukaryota</taxon>
        <taxon>Metazoa</taxon>
        <taxon>Ecdysozoa</taxon>
        <taxon>Arthropoda</taxon>
        <taxon>Chelicerata</taxon>
        <taxon>Arachnida</taxon>
        <taxon>Araneae</taxon>
        <taxon>Araneomorphae</taxon>
        <taxon>Entelegynae</taxon>
        <taxon>Eresoidea</taxon>
        <taxon>Eresidae</taxon>
        <taxon>Stegodyphus</taxon>
    </lineage>
</organism>
<dbReference type="OrthoDB" id="6426458at2759"/>
<evidence type="ECO:0000313" key="1">
    <source>
        <dbReference type="EMBL" id="KFM79529.1"/>
    </source>
</evidence>
<proteinExistence type="predicted"/>
<keyword evidence="2" id="KW-1185">Reference proteome</keyword>
<dbReference type="AlphaFoldDB" id="A0A087UQ90"/>
<protein>
    <submittedName>
        <fullName evidence="1">Uncharacterized protein</fullName>
    </submittedName>
</protein>
<accession>A0A087UQ90</accession>
<name>A0A087UQ90_STEMI</name>
<dbReference type="Proteomes" id="UP000054359">
    <property type="component" value="Unassembled WGS sequence"/>
</dbReference>
<evidence type="ECO:0000313" key="2">
    <source>
        <dbReference type="Proteomes" id="UP000054359"/>
    </source>
</evidence>
<gene>
    <name evidence="1" type="ORF">X975_06036</name>
</gene>